<evidence type="ECO:0000256" key="2">
    <source>
        <dbReference type="SAM" id="SignalP"/>
    </source>
</evidence>
<dbReference type="Gene3D" id="3.40.50.300">
    <property type="entry name" value="P-loop containing nucleotide triphosphate hydrolases"/>
    <property type="match status" value="1"/>
</dbReference>
<keyword evidence="1" id="KW-1133">Transmembrane helix</keyword>
<reference evidence="3 4" key="1">
    <citation type="submission" date="2023-11" db="EMBL/GenBank/DDBJ databases">
        <title>Halocaridina rubra genome assembly.</title>
        <authorList>
            <person name="Smith C."/>
        </authorList>
    </citation>
    <scope>NUCLEOTIDE SEQUENCE [LARGE SCALE GENOMIC DNA]</scope>
    <source>
        <strain evidence="3">EP-1</strain>
        <tissue evidence="3">Whole</tissue>
    </source>
</reference>
<dbReference type="SUPFAM" id="SSF52540">
    <property type="entry name" value="P-loop containing nucleoside triphosphate hydrolases"/>
    <property type="match status" value="1"/>
</dbReference>
<organism evidence="3 4">
    <name type="scientific">Halocaridina rubra</name>
    <name type="common">Hawaiian red shrimp</name>
    <dbReference type="NCBI Taxonomy" id="373956"/>
    <lineage>
        <taxon>Eukaryota</taxon>
        <taxon>Metazoa</taxon>
        <taxon>Ecdysozoa</taxon>
        <taxon>Arthropoda</taxon>
        <taxon>Crustacea</taxon>
        <taxon>Multicrustacea</taxon>
        <taxon>Malacostraca</taxon>
        <taxon>Eumalacostraca</taxon>
        <taxon>Eucarida</taxon>
        <taxon>Decapoda</taxon>
        <taxon>Pleocyemata</taxon>
        <taxon>Caridea</taxon>
        <taxon>Atyoidea</taxon>
        <taxon>Atyidae</taxon>
        <taxon>Halocaridina</taxon>
    </lineage>
</organism>
<name>A0AAN9AF34_HALRR</name>
<sequence>MDHLALPSLLNLVFLTLHCSSRGENRQNKIKFSCFRFVFIFILGGVAATVLAFVERDGVRILYNFHIVLVLLSGDLKRELSDDAMAIVSHGIPHPYVQPTLKDTRGETAVIENIEEFLNSDRYPVFLCGTPGSGKSTILQKLLYNFYHSDSHQLNYGLVIYLVSADRLTSLCDFRDAVQKKIRNSCPNAVLKHGIDAILNMIYCGINTLFLVSWNVNSVEGNVRNLFGGKWVMCTQVSDCETTPLYHAIRVMPLNDTLVKQVLSSFISDPGQYQLVLDLYDSCSYKGLIDSPDIVAIFSETRVKTPSRQLLLNYIDKKLNGLQNFSAECRALGKIAFSFMLVNKTEYPKDALCGVCDELKHALLIPHRNNTYAFKYRIIEDLLASLYVLSETESACKQWLRQVPLFKSVFRYTCAKWSESEEVLQANLRHVELYLKKYFGIAGENKASVKYDILQAAEEYSSPASFTKWQFLISLAECCDFQDDMMQLLCGLVAKKSIWTFKCKFLDGDKLSSLKRILRNIKLTEDVIIRIESGYIAKTLIEVWHMLSDLPGLSRYVSIEITIRYKKRVPLSVECGLPLLSRSIAEVQNSIYITKYAGPFMCSDTPEFLKCRCMRKLKVLDVSVYDTKSLVEVLSCEGLSNLEVIRIKVHLRKQERDPENFQKLILPRLPKSVSLNLIISYFDKLADFLNLIDNPASLHSLVIHKMRIRNNFQLNFSAFENLESLFINFHDAAASHLETEELNLTGQNGIEPLEIEMMDVEAMETEQICKGELDHKEHLPPGGQCDKTQDLPHCYWMFELSMKLHLPRSLQRLLLRNAGFCNDSNSFHLIEPWKKNNIHRLTILDSHITVKGVRKILATHVAGGDEEVETCMQMKRARMSGMSNNYILRECLAKNPRLSKEEREMRRRNKPEGKELIITSQVNLCHCCQQFPCCSQLALEKGSHDTLLDVVDLIQDAYEYNLLSLSYNSEIVTIRKNLCGDLRVHCCLMRFSDTTIRDINRSANEDLKKFFKSLVLAQYITLESTDLTVFGAEAVCREIIELKKAFSSLECLEPFSLTVRSTYHPVAEEVENSSFIYFLKHEENLAQFKFCCHCEKESHYIKKTMDSVIYFNDRLLNVE</sequence>
<keyword evidence="2" id="KW-0732">Signal</keyword>
<feature type="signal peptide" evidence="2">
    <location>
        <begin position="1"/>
        <end position="23"/>
    </location>
</feature>
<dbReference type="EMBL" id="JAXCGZ010002042">
    <property type="protein sequence ID" value="KAK7084580.1"/>
    <property type="molecule type" value="Genomic_DNA"/>
</dbReference>
<proteinExistence type="predicted"/>
<protein>
    <recommendedName>
        <fullName evidence="5">NACHT domain-containing protein</fullName>
    </recommendedName>
</protein>
<feature type="transmembrane region" description="Helical" evidence="1">
    <location>
        <begin position="35"/>
        <end position="54"/>
    </location>
</feature>
<dbReference type="Proteomes" id="UP001381693">
    <property type="component" value="Unassembled WGS sequence"/>
</dbReference>
<dbReference type="InterPro" id="IPR027417">
    <property type="entry name" value="P-loop_NTPase"/>
</dbReference>
<evidence type="ECO:0000256" key="1">
    <source>
        <dbReference type="SAM" id="Phobius"/>
    </source>
</evidence>
<gene>
    <name evidence="3" type="ORF">SK128_010196</name>
</gene>
<feature type="chain" id="PRO_5043017929" description="NACHT domain-containing protein" evidence="2">
    <location>
        <begin position="24"/>
        <end position="1119"/>
    </location>
</feature>
<dbReference type="AlphaFoldDB" id="A0AAN9AF34"/>
<evidence type="ECO:0000313" key="3">
    <source>
        <dbReference type="EMBL" id="KAK7084580.1"/>
    </source>
</evidence>
<keyword evidence="1" id="KW-0472">Membrane</keyword>
<comment type="caution">
    <text evidence="3">The sequence shown here is derived from an EMBL/GenBank/DDBJ whole genome shotgun (WGS) entry which is preliminary data.</text>
</comment>
<evidence type="ECO:0008006" key="5">
    <source>
        <dbReference type="Google" id="ProtNLM"/>
    </source>
</evidence>
<keyword evidence="1" id="KW-0812">Transmembrane</keyword>
<evidence type="ECO:0000313" key="4">
    <source>
        <dbReference type="Proteomes" id="UP001381693"/>
    </source>
</evidence>
<keyword evidence="4" id="KW-1185">Reference proteome</keyword>
<accession>A0AAN9AF34</accession>